<evidence type="ECO:0000256" key="10">
    <source>
        <dbReference type="ARBA" id="ARBA00023015"/>
    </source>
</evidence>
<evidence type="ECO:0000256" key="9">
    <source>
        <dbReference type="ARBA" id="ARBA00022833"/>
    </source>
</evidence>
<proteinExistence type="inferred from homology"/>
<comment type="PTM">
    <text evidence="18">Highly phosphorylated.</text>
</comment>
<evidence type="ECO:0000256" key="16">
    <source>
        <dbReference type="ARBA" id="ARBA00023280"/>
    </source>
</evidence>
<dbReference type="GO" id="GO:0019904">
    <property type="term" value="F:protein domain specific binding"/>
    <property type="evidence" value="ECO:0007669"/>
    <property type="project" value="UniProtKB-UniRule"/>
</dbReference>
<dbReference type="GO" id="GO:0008270">
    <property type="term" value="F:zinc ion binding"/>
    <property type="evidence" value="ECO:0007669"/>
    <property type="project" value="UniProtKB-KW"/>
</dbReference>
<feature type="short sequence motif" description="Nuclear export signal" evidence="18">
    <location>
        <begin position="67"/>
        <end position="75"/>
    </location>
</feature>
<comment type="domain">
    <text evidence="18">The E7 terminal domain is an intrinsically disordered domain, whose flexibility and conformational transitions confer target adaptability to the oncoprotein. It allows adaptation to a variety of protein targets and exposes the PEST degradation sequence that regulates its turnover in the cell.</text>
</comment>
<evidence type="ECO:0000256" key="8">
    <source>
        <dbReference type="ARBA" id="ARBA00022830"/>
    </source>
</evidence>
<keyword evidence="6 18" id="KW-0479">Metal-binding</keyword>
<keyword evidence="7 18" id="KW-0863">Zinc-finger</keyword>
<dbReference type="GO" id="GO:0003700">
    <property type="term" value="F:DNA-binding transcription factor activity"/>
    <property type="evidence" value="ECO:0007669"/>
    <property type="project" value="UniProtKB-UniRule"/>
</dbReference>
<dbReference type="Pfam" id="PF00527">
    <property type="entry name" value="E7"/>
    <property type="match status" value="1"/>
</dbReference>
<feature type="zinc finger region" evidence="18">
    <location>
        <begin position="49"/>
        <end position="85"/>
    </location>
</feature>
<evidence type="ECO:0000256" key="17">
    <source>
        <dbReference type="ARBA" id="ARBA00023309"/>
    </source>
</evidence>
<comment type="caution">
    <text evidence="18">Lacks conserved residue(s) required for the propagation of feature annotation.</text>
</comment>
<dbReference type="GO" id="GO:0042025">
    <property type="term" value="C:host cell nucleus"/>
    <property type="evidence" value="ECO:0007669"/>
    <property type="project" value="UniProtKB-SubCell"/>
</dbReference>
<reference evidence="20 21" key="1">
    <citation type="journal article" date="2015" name="PLoS ONE">
        <title>Identification of a Novel Human Papillomavirus, Type HPV199, Isolated from a Nasopharynx and Anal Canal, and Complete Genomic Characterization of Papillomavirus Species Gamma-12.</title>
        <authorList>
            <person name="Ostrbenk A."/>
            <person name="Kocjan B.J."/>
            <person name="Hosnjak L."/>
            <person name="Li J."/>
            <person name="Deng Q."/>
            <person name="Sterbenc A."/>
            <person name="Poljak M."/>
        </authorList>
    </citation>
    <scope>NUCLEOTIDE SEQUENCE [LARGE SCALE GENOMIC DNA]</scope>
    <source>
        <strain evidence="20">KC82-SLO</strain>
    </source>
</reference>
<evidence type="ECO:0000256" key="19">
    <source>
        <dbReference type="PIRNR" id="PIRNR003407"/>
    </source>
</evidence>
<dbReference type="GO" id="GO:0006351">
    <property type="term" value="P:DNA-templated transcription"/>
    <property type="evidence" value="ECO:0007669"/>
    <property type="project" value="UniProtKB-UniRule"/>
</dbReference>
<evidence type="ECO:0000256" key="11">
    <source>
        <dbReference type="ARBA" id="ARBA00023125"/>
    </source>
</evidence>
<comment type="subunit">
    <text evidence="18">Homodimer. Homooligomer. Interacts with host RB1; this interaction induces dissociation of RB1-E2F1 complex thereby disrupting RB1 activity. Interacts with host EP300; this interaction represses EP300 transcriptional activity. Interacts with protein E2; this interaction inhibits E7 oncogenic activity. Interacts with host TMEM173/STING; this interaction impairs the ability of TMEM173/STING to sense cytosolic DNA and promote the production of type I interferon (IFN-alpha and IFN-beta).</text>
</comment>
<evidence type="ECO:0000256" key="15">
    <source>
        <dbReference type="ARBA" id="ARBA00023258"/>
    </source>
</evidence>
<dbReference type="EMBL" id="KJ913662">
    <property type="protein sequence ID" value="AIL29223.1"/>
    <property type="molecule type" value="Genomic_DNA"/>
</dbReference>
<dbReference type="GO" id="GO:0039502">
    <property type="term" value="P:symbiont-mediated suppression of host type I interferon-mediated signaling pathway"/>
    <property type="evidence" value="ECO:0007669"/>
    <property type="project" value="UniProtKB-UniRule"/>
</dbReference>
<evidence type="ECO:0000256" key="5">
    <source>
        <dbReference type="ARBA" id="ARBA00022632"/>
    </source>
</evidence>
<dbReference type="HAMAP" id="MF_04004">
    <property type="entry name" value="PPV_E7"/>
    <property type="match status" value="1"/>
</dbReference>
<comment type="function">
    <text evidence="19">E7 protein has both transforming and trans-activating activities.</text>
</comment>
<keyword evidence="16 18" id="KW-0899">Viral immunoevasion</keyword>
<protein>
    <recommendedName>
        <fullName evidence="18 19">Protein E7</fullName>
    </recommendedName>
</protein>
<dbReference type="GO" id="GO:0003677">
    <property type="term" value="F:DNA binding"/>
    <property type="evidence" value="ECO:0007669"/>
    <property type="project" value="UniProtKB-UniRule"/>
</dbReference>
<evidence type="ECO:0000256" key="18">
    <source>
        <dbReference type="HAMAP-Rule" id="MF_04004"/>
    </source>
</evidence>
<comment type="similarity">
    <text evidence="18 19">Belongs to the papillomaviridae E7 protein family.</text>
</comment>
<dbReference type="SUPFAM" id="SSF161234">
    <property type="entry name" value="E7 C-terminal domain-like"/>
    <property type="match status" value="1"/>
</dbReference>
<keyword evidence="17 18" id="KW-1078">G1/S host cell cycle checkpoint dysregulation by virus</keyword>
<accession>A0A077D642</accession>
<evidence type="ECO:0000256" key="2">
    <source>
        <dbReference type="ARBA" id="ARBA00022518"/>
    </source>
</evidence>
<keyword evidence="13 18" id="KW-0804">Transcription</keyword>
<dbReference type="GO" id="GO:0039645">
    <property type="term" value="P:symbiont-mediated perturbation of host cell cycle G1/S transition checkpoint"/>
    <property type="evidence" value="ECO:0007669"/>
    <property type="project" value="UniProtKB-UniRule"/>
</dbReference>
<evidence type="ECO:0000313" key="21">
    <source>
        <dbReference type="Proteomes" id="UP000126310"/>
    </source>
</evidence>
<sequence length="97" mass="10939">MRGENPTLPDIVLESLVLPANLLSNEFEESLSPDEEVEEEHIYRVDSVCDYCHSPLRLCVIATTEAIRQLQVLLTGNLHLLCPTCSRALCRHHGRSQ</sequence>
<keyword evidence="11 18" id="KW-0238">DNA-binding</keyword>
<keyword evidence="3 18" id="KW-1048">Host nucleus</keyword>
<gene>
    <name evidence="18 20" type="primary">E7</name>
</gene>
<evidence type="ECO:0000256" key="3">
    <source>
        <dbReference type="ARBA" id="ARBA00022562"/>
    </source>
</evidence>
<keyword evidence="8 18" id="KW-1114">Inhibition of host interferon signaling pathway by virus</keyword>
<organism evidence="20 21">
    <name type="scientific">Human papillomavirus 199</name>
    <dbReference type="NCBI Taxonomy" id="1545700"/>
    <lineage>
        <taxon>Viruses</taxon>
        <taxon>Monodnaviria</taxon>
        <taxon>Shotokuvirae</taxon>
        <taxon>Cossaviricota</taxon>
        <taxon>Papovaviricetes</taxon>
        <taxon>Zurhausenvirales</taxon>
        <taxon>Papillomaviridae</taxon>
        <taxon>Firstpapillomavirinae</taxon>
        <taxon>Gammapapillomavirus</taxon>
        <taxon>Gammapapillomavirus 12</taxon>
    </lineage>
</organism>
<keyword evidence="14 18" id="KW-1035">Host cytoplasm</keyword>
<keyword evidence="10 18" id="KW-0805">Transcription regulation</keyword>
<evidence type="ECO:0000256" key="1">
    <source>
        <dbReference type="ARBA" id="ARBA00022504"/>
    </source>
</evidence>
<keyword evidence="4 18" id="KW-0945">Host-virus interaction</keyword>
<evidence type="ECO:0000256" key="7">
    <source>
        <dbReference type="ARBA" id="ARBA00022771"/>
    </source>
</evidence>
<dbReference type="Proteomes" id="UP000126310">
    <property type="component" value="Segment"/>
</dbReference>
<dbReference type="Gene3D" id="3.30.160.330">
    <property type="match status" value="1"/>
</dbReference>
<evidence type="ECO:0000256" key="4">
    <source>
        <dbReference type="ARBA" id="ARBA00022581"/>
    </source>
</evidence>
<evidence type="ECO:0000256" key="6">
    <source>
        <dbReference type="ARBA" id="ARBA00022723"/>
    </source>
</evidence>
<keyword evidence="12 18" id="KW-0010">Activator</keyword>
<evidence type="ECO:0000313" key="20">
    <source>
        <dbReference type="EMBL" id="AIL29223.1"/>
    </source>
</evidence>
<comment type="subcellular location">
    <subcellularLocation>
        <location evidence="18">Host cytoplasm</location>
    </subcellularLocation>
    <subcellularLocation>
        <location evidence="18">Host nucleus</location>
    </subcellularLocation>
    <text evidence="18">Predominantly found in the host nucleus.</text>
</comment>
<keyword evidence="5 18" id="KW-1090">Inhibition of host innate immune response by virus</keyword>
<dbReference type="PIRSF" id="PIRSF003407">
    <property type="entry name" value="Papvi_E7"/>
    <property type="match status" value="1"/>
</dbReference>
<dbReference type="GO" id="GO:0030430">
    <property type="term" value="C:host cell cytoplasm"/>
    <property type="evidence" value="ECO:0007669"/>
    <property type="project" value="UniProtKB-SubCell"/>
</dbReference>
<evidence type="ECO:0000256" key="13">
    <source>
        <dbReference type="ARBA" id="ARBA00023163"/>
    </source>
</evidence>
<keyword evidence="2 18" id="KW-0244">Early protein</keyword>
<comment type="function">
    <text evidence="18">Plays a role in viral genome replication by driving entry of quiescent cells into the cell cycle. Stimulation of progression from G1 to S phase allows the virus to efficiently use the cellular DNA replicating machinery to achieve viral genome replication. E7 protein has both transforming and trans-activating activities. Induces the disassembly of the E2F1 transcription factor from RB1, with subsequent transcriptional activation of E2F1-regulated S-phase genes. Interferes with host histone deacetylation mediated by HDAC1 and HDAC2, leading to transcription activation. Plays also a role in the inhibition of both antiviral and antiproliferative functions of host interferon alpha. Interaction with host TMEM173/STING impairs the ability of TMEM173/STING to sense cytosolic DNA and promote the production of type I interferon (IFN-alpha and IFN-beta).</text>
</comment>
<evidence type="ECO:0000256" key="12">
    <source>
        <dbReference type="ARBA" id="ARBA00023159"/>
    </source>
</evidence>
<name>A0A077D642_9PAPI</name>
<keyword evidence="9 18" id="KW-0862">Zinc</keyword>
<keyword evidence="1 18" id="KW-1121">Modulation of host cell cycle by virus</keyword>
<evidence type="ECO:0000256" key="14">
    <source>
        <dbReference type="ARBA" id="ARBA00023200"/>
    </source>
</evidence>
<keyword evidence="15" id="KW-0922">Interferon antiviral system evasion</keyword>
<dbReference type="InterPro" id="IPR000148">
    <property type="entry name" value="Papilloma_E7"/>
</dbReference>
<dbReference type="GO" id="GO:0052170">
    <property type="term" value="P:symbiont-mediated suppression of host innate immune response"/>
    <property type="evidence" value="ECO:0007669"/>
    <property type="project" value="UniProtKB-KW"/>
</dbReference>